<evidence type="ECO:0000256" key="2">
    <source>
        <dbReference type="ARBA" id="ARBA00011058"/>
    </source>
</evidence>
<dbReference type="NCBIfam" id="NF002879">
    <property type="entry name" value="PRK03333.1"/>
    <property type="match status" value="1"/>
</dbReference>
<keyword evidence="3 6" id="KW-0963">Cytoplasm</keyword>
<evidence type="ECO:0000256" key="7">
    <source>
        <dbReference type="NCBIfam" id="TIGR00152"/>
    </source>
</evidence>
<evidence type="ECO:0000256" key="5">
    <source>
        <dbReference type="ARBA" id="ARBA00022840"/>
    </source>
</evidence>
<keyword evidence="9" id="KW-1185">Reference proteome</keyword>
<keyword evidence="4 6" id="KW-0547">Nucleotide-binding</keyword>
<protein>
    <recommendedName>
        <fullName evidence="6 7">Dephospho-CoA kinase</fullName>
        <ecNumber evidence="6 7">2.7.1.24</ecNumber>
    </recommendedName>
    <alternativeName>
        <fullName evidence="6">Dephosphocoenzyme A kinase</fullName>
    </alternativeName>
</protein>
<dbReference type="Pfam" id="PF01121">
    <property type="entry name" value="CoaE"/>
    <property type="match status" value="1"/>
</dbReference>
<dbReference type="SUPFAM" id="SSF52540">
    <property type="entry name" value="P-loop containing nucleoside triphosphate hydrolases"/>
    <property type="match status" value="1"/>
</dbReference>
<dbReference type="PANTHER" id="PTHR10695:SF46">
    <property type="entry name" value="BIFUNCTIONAL COENZYME A SYNTHASE-RELATED"/>
    <property type="match status" value="1"/>
</dbReference>
<dbReference type="InterPro" id="IPR027417">
    <property type="entry name" value="P-loop_NTPase"/>
</dbReference>
<dbReference type="SUPFAM" id="SSF81301">
    <property type="entry name" value="Nucleotidyltransferase"/>
    <property type="match status" value="1"/>
</dbReference>
<feature type="binding site" evidence="6">
    <location>
        <begin position="81"/>
        <end position="86"/>
    </location>
    <ligand>
        <name>ATP</name>
        <dbReference type="ChEBI" id="CHEBI:30616"/>
    </ligand>
</feature>
<dbReference type="Gene3D" id="3.40.50.300">
    <property type="entry name" value="P-loop containing nucleotide triphosphate hydrolases"/>
    <property type="match status" value="1"/>
</dbReference>
<keyword evidence="5 6" id="KW-0067">ATP-binding</keyword>
<dbReference type="PROSITE" id="PS51219">
    <property type="entry name" value="DPCK"/>
    <property type="match status" value="1"/>
</dbReference>
<dbReference type="Proteomes" id="UP001500974">
    <property type="component" value="Unassembled WGS sequence"/>
</dbReference>
<sequence>MNEIHDISFGLHPMQDFDEAGAADLQLMSVVAGDPGVARYRSRRLTHRPSVGIPGAAALPIANDGGSLKFMLRVGLTGGIAAGKSLAASTLQELGAVLIDADQLARAVVEPGTEGLREVADAFGSEVLLPDGSLDRPALGARIFADPGGRARLNAIIHPRVRREAAKAEAAARAAAAGAVVVHDIPLLVETGQEDSFHLVLVIDAPQQTRVRRMMENRAMTKQEALGRVGAQADSSTRNAAADVVLHNAGNPADLAAAVKHLWARRILPFARNIDQRQRAARQGGPVLVQDGDWPRQASLLIRRLTRVDPRVLGVEHIGSTSVPGLPAKDVLDLQLTVASLHDADGLSDRLAEAGFPRLPGIWQDTPTAEVPEPEKWQKRLHCNADPGRPVNLHVRVAGSPGWEYALAFRDWLRTNPDMLAAYAAEKERCAAIHRDDATIAGYAARKEDWFTTFAAPRLTTWKNDAGWSSEQYLPR</sequence>
<gene>
    <name evidence="6 8" type="primary">coaE</name>
    <name evidence="8" type="ORF">GCM10009784_21640</name>
</gene>
<dbReference type="PANTHER" id="PTHR10695">
    <property type="entry name" value="DEPHOSPHO-COA KINASE-RELATED"/>
    <property type="match status" value="1"/>
</dbReference>
<comment type="subcellular location">
    <subcellularLocation>
        <location evidence="6">Cytoplasm</location>
    </subcellularLocation>
</comment>
<comment type="pathway">
    <text evidence="6">Cofactor biosynthesis; coenzyme A biosynthesis; CoA from (R)-pantothenate: step 5/5.</text>
</comment>
<evidence type="ECO:0000256" key="3">
    <source>
        <dbReference type="ARBA" id="ARBA00022490"/>
    </source>
</evidence>
<evidence type="ECO:0000256" key="1">
    <source>
        <dbReference type="ARBA" id="ARBA00008826"/>
    </source>
</evidence>
<dbReference type="CDD" id="cd02022">
    <property type="entry name" value="DPCK"/>
    <property type="match status" value="1"/>
</dbReference>
<comment type="similarity">
    <text evidence="6">Belongs to the CoaE family.</text>
</comment>
<dbReference type="InterPro" id="IPR007344">
    <property type="entry name" value="GrpB/CoaE"/>
</dbReference>
<dbReference type="Gene3D" id="3.30.460.10">
    <property type="entry name" value="Beta Polymerase, domain 2"/>
    <property type="match status" value="1"/>
</dbReference>
<dbReference type="EC" id="2.7.1.24" evidence="6 7"/>
<dbReference type="Pfam" id="PF04229">
    <property type="entry name" value="GrpB"/>
    <property type="match status" value="1"/>
</dbReference>
<organism evidence="8 9">
    <name type="scientific">Arthrobacter parietis</name>
    <dbReference type="NCBI Taxonomy" id="271434"/>
    <lineage>
        <taxon>Bacteria</taxon>
        <taxon>Bacillati</taxon>
        <taxon>Actinomycetota</taxon>
        <taxon>Actinomycetes</taxon>
        <taxon>Micrococcales</taxon>
        <taxon>Micrococcaceae</taxon>
        <taxon>Arthrobacter</taxon>
    </lineage>
</organism>
<keyword evidence="6" id="KW-0173">Coenzyme A biosynthesis</keyword>
<comment type="catalytic activity">
    <reaction evidence="6">
        <text>3'-dephospho-CoA + ATP = ADP + CoA + H(+)</text>
        <dbReference type="Rhea" id="RHEA:18245"/>
        <dbReference type="ChEBI" id="CHEBI:15378"/>
        <dbReference type="ChEBI" id="CHEBI:30616"/>
        <dbReference type="ChEBI" id="CHEBI:57287"/>
        <dbReference type="ChEBI" id="CHEBI:57328"/>
        <dbReference type="ChEBI" id="CHEBI:456216"/>
        <dbReference type="EC" id="2.7.1.24"/>
    </reaction>
</comment>
<comment type="caution">
    <text evidence="8">The sequence shown here is derived from an EMBL/GenBank/DDBJ whole genome shotgun (WGS) entry which is preliminary data.</text>
</comment>
<evidence type="ECO:0000313" key="9">
    <source>
        <dbReference type="Proteomes" id="UP001500974"/>
    </source>
</evidence>
<dbReference type="InterPro" id="IPR001977">
    <property type="entry name" value="Depp_CoAkinase"/>
</dbReference>
<reference evidence="8 9" key="1">
    <citation type="journal article" date="2019" name="Int. J. Syst. Evol. Microbiol.">
        <title>The Global Catalogue of Microorganisms (GCM) 10K type strain sequencing project: providing services to taxonomists for standard genome sequencing and annotation.</title>
        <authorList>
            <consortium name="The Broad Institute Genomics Platform"/>
            <consortium name="The Broad Institute Genome Sequencing Center for Infectious Disease"/>
            <person name="Wu L."/>
            <person name="Ma J."/>
        </authorList>
    </citation>
    <scope>NUCLEOTIDE SEQUENCE [LARGE SCALE GENOMIC DNA]</scope>
    <source>
        <strain evidence="8 9">JCM 14917</strain>
    </source>
</reference>
<comment type="similarity">
    <text evidence="1">In the N-terminal section; belongs to the CoaE family.</text>
</comment>
<dbReference type="EMBL" id="BAAAON010000002">
    <property type="protein sequence ID" value="GAA2176186.1"/>
    <property type="molecule type" value="Genomic_DNA"/>
</dbReference>
<dbReference type="InterPro" id="IPR043519">
    <property type="entry name" value="NT_sf"/>
</dbReference>
<proteinExistence type="inferred from homology"/>
<evidence type="ECO:0000313" key="8">
    <source>
        <dbReference type="EMBL" id="GAA2176186.1"/>
    </source>
</evidence>
<dbReference type="NCBIfam" id="TIGR00152">
    <property type="entry name" value="dephospho-CoA kinase"/>
    <property type="match status" value="1"/>
</dbReference>
<keyword evidence="6" id="KW-0808">Transferase</keyword>
<dbReference type="GO" id="GO:0016301">
    <property type="term" value="F:kinase activity"/>
    <property type="evidence" value="ECO:0007669"/>
    <property type="project" value="UniProtKB-KW"/>
</dbReference>
<keyword evidence="6 8" id="KW-0418">Kinase</keyword>
<evidence type="ECO:0000256" key="4">
    <source>
        <dbReference type="ARBA" id="ARBA00022741"/>
    </source>
</evidence>
<comment type="similarity">
    <text evidence="2">In the C-terminal section; belongs to the UPF0157 (GrpB) family.</text>
</comment>
<accession>A0ABN3AXN0</accession>
<dbReference type="HAMAP" id="MF_00376">
    <property type="entry name" value="Dephospho_CoA_kinase"/>
    <property type="match status" value="1"/>
</dbReference>
<comment type="function">
    <text evidence="6">Catalyzes the phosphorylation of the 3'-hydroxyl group of dephosphocoenzyme A to form coenzyme A.</text>
</comment>
<evidence type="ECO:0000256" key="6">
    <source>
        <dbReference type="HAMAP-Rule" id="MF_00376"/>
    </source>
</evidence>
<name>A0ABN3AXN0_9MICC</name>